<dbReference type="Proteomes" id="UP000789572">
    <property type="component" value="Unassembled WGS sequence"/>
</dbReference>
<dbReference type="InterPro" id="IPR027417">
    <property type="entry name" value="P-loop_NTPase"/>
</dbReference>
<dbReference type="GO" id="GO:0003924">
    <property type="term" value="F:GTPase activity"/>
    <property type="evidence" value="ECO:0007669"/>
    <property type="project" value="InterPro"/>
</dbReference>
<evidence type="ECO:0000256" key="2">
    <source>
        <dbReference type="ARBA" id="ARBA00023134"/>
    </source>
</evidence>
<dbReference type="EMBL" id="CAJVPJ010000325">
    <property type="protein sequence ID" value="CAG8511925.1"/>
    <property type="molecule type" value="Genomic_DNA"/>
</dbReference>
<dbReference type="SMART" id="SM00173">
    <property type="entry name" value="RAS"/>
    <property type="match status" value="1"/>
</dbReference>
<name>A0A9N8ZZI8_9GLOM</name>
<dbReference type="SMART" id="SM00174">
    <property type="entry name" value="RHO"/>
    <property type="match status" value="1"/>
</dbReference>
<dbReference type="SMART" id="SM00175">
    <property type="entry name" value="RAB"/>
    <property type="match status" value="1"/>
</dbReference>
<keyword evidence="1" id="KW-0547">Nucleotide-binding</keyword>
<dbReference type="NCBIfam" id="TIGR00231">
    <property type="entry name" value="small_GTP"/>
    <property type="match status" value="1"/>
</dbReference>
<comment type="caution">
    <text evidence="5">The sequence shown here is derived from an EMBL/GenBank/DDBJ whole genome shotgun (WGS) entry which is preliminary data.</text>
</comment>
<dbReference type="InterPro" id="IPR001806">
    <property type="entry name" value="Small_GTPase"/>
</dbReference>
<dbReference type="SUPFAM" id="SSF52540">
    <property type="entry name" value="P-loop containing nucleoside triphosphate hydrolases"/>
    <property type="match status" value="1"/>
</dbReference>
<protein>
    <submittedName>
        <fullName evidence="5">7486_t:CDS:1</fullName>
    </submittedName>
</protein>
<evidence type="ECO:0000256" key="1">
    <source>
        <dbReference type="ARBA" id="ARBA00022741"/>
    </source>
</evidence>
<gene>
    <name evidence="5" type="ORF">POCULU_LOCUS3117</name>
</gene>
<feature type="transmembrane region" description="Helical" evidence="4">
    <location>
        <begin position="205"/>
        <end position="224"/>
    </location>
</feature>
<evidence type="ECO:0000256" key="3">
    <source>
        <dbReference type="SAM" id="MobiDB-lite"/>
    </source>
</evidence>
<dbReference type="Gene3D" id="3.40.50.300">
    <property type="entry name" value="P-loop containing nucleotide triphosphate hydrolases"/>
    <property type="match status" value="1"/>
</dbReference>
<feature type="region of interest" description="Disordered" evidence="3">
    <location>
        <begin position="26"/>
        <end position="45"/>
    </location>
</feature>
<keyword evidence="4" id="KW-1133">Transmembrane helix</keyword>
<dbReference type="PROSITE" id="PS51421">
    <property type="entry name" value="RAS"/>
    <property type="match status" value="1"/>
</dbReference>
<feature type="compositionally biased region" description="Polar residues" evidence="3">
    <location>
        <begin position="26"/>
        <end position="43"/>
    </location>
</feature>
<evidence type="ECO:0000313" key="6">
    <source>
        <dbReference type="Proteomes" id="UP000789572"/>
    </source>
</evidence>
<dbReference type="OrthoDB" id="8830751at2759"/>
<dbReference type="AlphaFoldDB" id="A0A9N8ZZI8"/>
<dbReference type="CDD" id="cd00157">
    <property type="entry name" value="Rho"/>
    <property type="match status" value="1"/>
</dbReference>
<dbReference type="PANTHER" id="PTHR24072">
    <property type="entry name" value="RHO FAMILY GTPASE"/>
    <property type="match status" value="1"/>
</dbReference>
<reference evidence="5" key="1">
    <citation type="submission" date="2021-06" db="EMBL/GenBank/DDBJ databases">
        <authorList>
            <person name="Kallberg Y."/>
            <person name="Tangrot J."/>
            <person name="Rosling A."/>
        </authorList>
    </citation>
    <scope>NUCLEOTIDE SEQUENCE</scope>
    <source>
        <strain evidence="5">IA702</strain>
    </source>
</reference>
<accession>A0A9N8ZZI8</accession>
<dbReference type="GO" id="GO:0007264">
    <property type="term" value="P:small GTPase-mediated signal transduction"/>
    <property type="evidence" value="ECO:0007669"/>
    <property type="project" value="InterPro"/>
</dbReference>
<dbReference type="Pfam" id="PF00071">
    <property type="entry name" value="Ras"/>
    <property type="match status" value="1"/>
</dbReference>
<evidence type="ECO:0000256" key="4">
    <source>
        <dbReference type="SAM" id="Phobius"/>
    </source>
</evidence>
<keyword evidence="4" id="KW-0472">Membrane</keyword>
<dbReference type="PROSITE" id="PS51420">
    <property type="entry name" value="RHO"/>
    <property type="match status" value="1"/>
</dbReference>
<keyword evidence="2" id="KW-0342">GTP-binding</keyword>
<dbReference type="InterPro" id="IPR005225">
    <property type="entry name" value="Small_GTP-bd"/>
</dbReference>
<keyword evidence="6" id="KW-1185">Reference proteome</keyword>
<proteinExistence type="predicted"/>
<evidence type="ECO:0000313" key="5">
    <source>
        <dbReference type="EMBL" id="CAG8511925.1"/>
    </source>
</evidence>
<dbReference type="PRINTS" id="PR00449">
    <property type="entry name" value="RASTRNSFRMNG"/>
</dbReference>
<keyword evidence="4" id="KW-0812">Transmembrane</keyword>
<sequence length="281" mass="30648">MAGSPTNCQSQKIDIISMGGSPTNSQVLLPASSTNNDQESQNRGFIKVSSPRKSRKIDGDKINIKVVIVGDGAVGKTVLLGTYVRVAFWDTCGQDDFDRLRALSYPDADAVIIAFAANDPASLDNVYGSWTSEVRHHLPNVPIFLVATKIDKRTDARNDARIEVVTYEDGSAVAKNIKATGYLECSAKTGGGLDNVYEHVIRAGVLYNLTVAFSVSVTIILWTNRKQRAAKKQKHLTRILVCLARFFATPRCNAFLSSVYVQIQESSSPVHANDPPSPNIY</sequence>
<dbReference type="PROSITE" id="PS51419">
    <property type="entry name" value="RAB"/>
    <property type="match status" value="1"/>
</dbReference>
<dbReference type="InterPro" id="IPR003578">
    <property type="entry name" value="Small_GTPase_Rho"/>
</dbReference>
<dbReference type="GO" id="GO:0005525">
    <property type="term" value="F:GTP binding"/>
    <property type="evidence" value="ECO:0007669"/>
    <property type="project" value="UniProtKB-KW"/>
</dbReference>
<organism evidence="5 6">
    <name type="scientific">Paraglomus occultum</name>
    <dbReference type="NCBI Taxonomy" id="144539"/>
    <lineage>
        <taxon>Eukaryota</taxon>
        <taxon>Fungi</taxon>
        <taxon>Fungi incertae sedis</taxon>
        <taxon>Mucoromycota</taxon>
        <taxon>Glomeromycotina</taxon>
        <taxon>Glomeromycetes</taxon>
        <taxon>Paraglomerales</taxon>
        <taxon>Paraglomeraceae</taxon>
        <taxon>Paraglomus</taxon>
    </lineage>
</organism>